<comment type="caution">
    <text evidence="6">The sequence shown here is derived from an EMBL/GenBank/DDBJ whole genome shotgun (WGS) entry which is preliminary data.</text>
</comment>
<dbReference type="EMBL" id="SHBM01000024">
    <property type="protein sequence ID" value="RZO17743.1"/>
    <property type="molecule type" value="Genomic_DNA"/>
</dbReference>
<dbReference type="GO" id="GO:0097176">
    <property type="term" value="P:epoxide metabolic process"/>
    <property type="evidence" value="ECO:0007669"/>
    <property type="project" value="TreeGrafter"/>
</dbReference>
<dbReference type="Proteomes" id="UP000318359">
    <property type="component" value="Unassembled WGS sequence"/>
</dbReference>
<feature type="active site" description="Proton acceptor" evidence="4">
    <location>
        <position position="349"/>
    </location>
</feature>
<proteinExistence type="inferred from homology"/>
<comment type="similarity">
    <text evidence="1">Belongs to the peptidase S33 family.</text>
</comment>
<dbReference type="Pfam" id="PF06441">
    <property type="entry name" value="EHN"/>
    <property type="match status" value="1"/>
</dbReference>
<dbReference type="InterPro" id="IPR010497">
    <property type="entry name" value="Epoxide_hydro_N"/>
</dbReference>
<dbReference type="PANTHER" id="PTHR21661">
    <property type="entry name" value="EPOXIDE HYDROLASE 1-RELATED"/>
    <property type="match status" value="1"/>
</dbReference>
<evidence type="ECO:0000256" key="1">
    <source>
        <dbReference type="ARBA" id="ARBA00010088"/>
    </source>
</evidence>
<dbReference type="SUPFAM" id="SSF53474">
    <property type="entry name" value="alpha/beta-Hydrolases"/>
    <property type="match status" value="1"/>
</dbReference>
<dbReference type="PRINTS" id="PR00412">
    <property type="entry name" value="EPOXHYDRLASE"/>
</dbReference>
<keyword evidence="2" id="KW-0058">Aromatic hydrocarbons catabolism</keyword>
<evidence type="ECO:0000313" key="6">
    <source>
        <dbReference type="EMBL" id="RZO17743.1"/>
    </source>
</evidence>
<feature type="domain" description="Epoxide hydrolase N-terminal" evidence="5">
    <location>
        <begin position="2"/>
        <end position="108"/>
    </location>
</feature>
<evidence type="ECO:0000313" key="7">
    <source>
        <dbReference type="Proteomes" id="UP000318359"/>
    </source>
</evidence>
<gene>
    <name evidence="6" type="ORF">EVB00_02015</name>
</gene>
<evidence type="ECO:0000256" key="4">
    <source>
        <dbReference type="PIRSR" id="PIRSR001112-1"/>
    </source>
</evidence>
<dbReference type="PIRSF" id="PIRSF001112">
    <property type="entry name" value="Epoxide_hydrolase"/>
    <property type="match status" value="1"/>
</dbReference>
<feature type="active site" description="Nucleophile" evidence="4">
    <location>
        <position position="171"/>
    </location>
</feature>
<keyword evidence="3 6" id="KW-0378">Hydrolase</keyword>
<evidence type="ECO:0000256" key="3">
    <source>
        <dbReference type="ARBA" id="ARBA00022801"/>
    </source>
</evidence>
<accession>A0A520M945</accession>
<name>A0A520M945_9GAMM</name>
<sequence length="372" mass="42102">MIEDFPIHINESEIDLLKKKINLTRWPDEVNDSKWSHGTSLKFMKKVADYWVNDFNWRHHENLLNEIGSFKFRTASGLKIHFLHSKSDNPNAIPLLLTHGWPGSIQEFIKIIPLLQSNPDQDFHIVCPALIGYGFSDKAKDPGMSSEEIAKLQHELMLGLGYEKYIVQGGDWGATVSKWMAELFPDSCLGIHLNLVIAWPPANSDPMEGLSEDEIKGLENHQKYQSSGYGYYLIQSTKPQTLGYGLNDSPIGLAAWIIEKFHAWTDDENDKLIIDLDEVLAIVSLYWFTESITSSARIYKANGQAGFSLNPIKAPFAGAIFSNEIIKPPRAWAEKIYNIVQWNEFDGGHFAAIENPEILAKDIINFVKKIKA</sequence>
<dbReference type="InterPro" id="IPR016292">
    <property type="entry name" value="Epoxide_hydrolase"/>
</dbReference>
<evidence type="ECO:0000259" key="5">
    <source>
        <dbReference type="Pfam" id="PF06441"/>
    </source>
</evidence>
<protein>
    <submittedName>
        <fullName evidence="6">Epoxide hydrolase</fullName>
    </submittedName>
</protein>
<feature type="active site" description="Proton donor" evidence="4">
    <location>
        <position position="299"/>
    </location>
</feature>
<dbReference type="PANTHER" id="PTHR21661:SF35">
    <property type="entry name" value="EPOXIDE HYDROLASE"/>
    <property type="match status" value="1"/>
</dbReference>
<dbReference type="InterPro" id="IPR029058">
    <property type="entry name" value="AB_hydrolase_fold"/>
</dbReference>
<dbReference type="GO" id="GO:0004301">
    <property type="term" value="F:epoxide hydrolase activity"/>
    <property type="evidence" value="ECO:0007669"/>
    <property type="project" value="TreeGrafter"/>
</dbReference>
<evidence type="ECO:0000256" key="2">
    <source>
        <dbReference type="ARBA" id="ARBA00022797"/>
    </source>
</evidence>
<dbReference type="AlphaFoldDB" id="A0A520M945"/>
<dbReference type="Gene3D" id="3.40.50.1820">
    <property type="entry name" value="alpha/beta hydrolase"/>
    <property type="match status" value="1"/>
</dbReference>
<dbReference type="InterPro" id="IPR000639">
    <property type="entry name" value="Epox_hydrolase-like"/>
</dbReference>
<organism evidence="6 7">
    <name type="scientific">SAR86 cluster bacterium</name>
    <dbReference type="NCBI Taxonomy" id="2030880"/>
    <lineage>
        <taxon>Bacteria</taxon>
        <taxon>Pseudomonadati</taxon>
        <taxon>Pseudomonadota</taxon>
        <taxon>Gammaproteobacteria</taxon>
        <taxon>SAR86 cluster</taxon>
    </lineage>
</organism>
<reference evidence="6 7" key="1">
    <citation type="submission" date="2019-02" db="EMBL/GenBank/DDBJ databases">
        <title>Prokaryotic population dynamics and viral predation in marine succession experiment using metagenomics: the confinement effect.</title>
        <authorList>
            <person name="Haro-Moreno J.M."/>
            <person name="Rodriguez-Valera F."/>
            <person name="Lopez-Perez M."/>
        </authorList>
    </citation>
    <scope>NUCLEOTIDE SEQUENCE [LARGE SCALE GENOMIC DNA]</scope>
    <source>
        <strain evidence="6">MED-G167</strain>
    </source>
</reference>